<evidence type="ECO:0000256" key="3">
    <source>
        <dbReference type="ARBA" id="ARBA00022898"/>
    </source>
</evidence>
<dbReference type="Pfam" id="PF00155">
    <property type="entry name" value="Aminotran_1_2"/>
    <property type="match status" value="1"/>
</dbReference>
<keyword evidence="8" id="KW-1185">Reference proteome</keyword>
<sequence>MTDRPHSDPADFDALTEAQLRTANGLKWTTYPDCIGAFVAEMDFGTAPPVHAALRAMLDRQQFGYLTFPLLDQLAEACAHWHVQRYGWALDPRRVQPLPDVLTGLELALRHLLPAGTAVALPTPNYMPFLPLLRMLGHRVIQVPMLRTPDGWRFDYAGLDAAFADGARLAILCNPHNPVGRVFAREELDHFCEVVARHDGRVFCDEIHAPLVFAPHRHLPYAALGERAAAQAITATSASKGWNLPGLKCAQLILSNDDDLRQWRRMAPLAGHATATPGVIANIAAYREGGPWLDGVVDYLRGNRARMMQLLRERLPLVDCVEPEGTYLAWLDCRRLPLPEAPHLFFRHKAGVALTDGGECGEAGAGHVRINFAMPRPVLERALARMAEAVAAIAA</sequence>
<evidence type="ECO:0000259" key="6">
    <source>
        <dbReference type="Pfam" id="PF00155"/>
    </source>
</evidence>
<dbReference type="RefSeq" id="WP_370561944.1">
    <property type="nucleotide sequence ID" value="NZ_JBFWIB010000001.1"/>
</dbReference>
<comment type="cofactor">
    <cofactor evidence="1">
        <name>pyridoxal 5'-phosphate</name>
        <dbReference type="ChEBI" id="CHEBI:597326"/>
    </cofactor>
</comment>
<dbReference type="PANTHER" id="PTHR43525:SF2">
    <property type="entry name" value="CYSTATHIONINE BETA-LYASE-RELATED"/>
    <property type="match status" value="1"/>
</dbReference>
<evidence type="ECO:0000256" key="5">
    <source>
        <dbReference type="ARBA" id="ARBA00037974"/>
    </source>
</evidence>
<keyword evidence="4 7" id="KW-0456">Lyase</keyword>
<comment type="similarity">
    <text evidence="5">Belongs to the class-II pyridoxal-phosphate-dependent aminotransferase family. MalY/PatB cystathionine beta-lyase subfamily.</text>
</comment>
<dbReference type="CDD" id="cd00609">
    <property type="entry name" value="AAT_like"/>
    <property type="match status" value="1"/>
</dbReference>
<dbReference type="PANTHER" id="PTHR43525">
    <property type="entry name" value="PROTEIN MALY"/>
    <property type="match status" value="1"/>
</dbReference>
<protein>
    <recommendedName>
        <fullName evidence="2">cysteine-S-conjugate beta-lyase</fullName>
        <ecNumber evidence="2">4.4.1.13</ecNumber>
    </recommendedName>
</protein>
<dbReference type="InterPro" id="IPR051798">
    <property type="entry name" value="Class-II_PLP-Dep_Aminotrans"/>
</dbReference>
<dbReference type="EMBL" id="JBFWIC010000006">
    <property type="protein sequence ID" value="MEZ0474266.1"/>
    <property type="molecule type" value="Genomic_DNA"/>
</dbReference>
<name>A0ABV4HNF2_9GAMM</name>
<evidence type="ECO:0000256" key="1">
    <source>
        <dbReference type="ARBA" id="ARBA00001933"/>
    </source>
</evidence>
<organism evidence="7 8">
    <name type="scientific">Luteimonas salinilitoris</name>
    <dbReference type="NCBI Taxonomy" id="3237697"/>
    <lineage>
        <taxon>Bacteria</taxon>
        <taxon>Pseudomonadati</taxon>
        <taxon>Pseudomonadota</taxon>
        <taxon>Gammaproteobacteria</taxon>
        <taxon>Lysobacterales</taxon>
        <taxon>Lysobacteraceae</taxon>
        <taxon>Luteimonas</taxon>
    </lineage>
</organism>
<evidence type="ECO:0000313" key="8">
    <source>
        <dbReference type="Proteomes" id="UP001566331"/>
    </source>
</evidence>
<dbReference type="InterPro" id="IPR015422">
    <property type="entry name" value="PyrdxlP-dep_Trfase_small"/>
</dbReference>
<dbReference type="SUPFAM" id="SSF53383">
    <property type="entry name" value="PLP-dependent transferases"/>
    <property type="match status" value="1"/>
</dbReference>
<accession>A0ABV4HNF2</accession>
<evidence type="ECO:0000313" key="7">
    <source>
        <dbReference type="EMBL" id="MEZ0474266.1"/>
    </source>
</evidence>
<dbReference type="EC" id="4.4.1.13" evidence="2"/>
<dbReference type="Proteomes" id="UP001566331">
    <property type="component" value="Unassembled WGS sequence"/>
</dbReference>
<evidence type="ECO:0000256" key="2">
    <source>
        <dbReference type="ARBA" id="ARBA00012224"/>
    </source>
</evidence>
<dbReference type="InterPro" id="IPR004839">
    <property type="entry name" value="Aminotransferase_I/II_large"/>
</dbReference>
<keyword evidence="3" id="KW-0663">Pyridoxal phosphate</keyword>
<comment type="caution">
    <text evidence="7">The sequence shown here is derived from an EMBL/GenBank/DDBJ whole genome shotgun (WGS) entry which is preliminary data.</text>
</comment>
<dbReference type="InterPro" id="IPR015421">
    <property type="entry name" value="PyrdxlP-dep_Trfase_major"/>
</dbReference>
<dbReference type="Gene3D" id="3.90.1150.10">
    <property type="entry name" value="Aspartate Aminotransferase, domain 1"/>
    <property type="match status" value="1"/>
</dbReference>
<feature type="domain" description="Aminotransferase class I/classII large" evidence="6">
    <location>
        <begin position="49"/>
        <end position="385"/>
    </location>
</feature>
<proteinExistence type="inferred from homology"/>
<reference evidence="7 8" key="1">
    <citation type="submission" date="2024-07" db="EMBL/GenBank/DDBJ databases">
        <title>Luteimonas salilacus sp. nov., isolated from the shore soil of Salt Lake in Tibet of China.</title>
        <authorList>
            <person name="Zhang X."/>
            <person name="Li A."/>
        </authorList>
    </citation>
    <scope>NUCLEOTIDE SEQUENCE [LARGE SCALE GENOMIC DNA]</scope>
    <source>
        <strain evidence="7 8">B3-2-R+30</strain>
    </source>
</reference>
<dbReference type="InterPro" id="IPR015424">
    <property type="entry name" value="PyrdxlP-dep_Trfase"/>
</dbReference>
<evidence type="ECO:0000256" key="4">
    <source>
        <dbReference type="ARBA" id="ARBA00023239"/>
    </source>
</evidence>
<dbReference type="Gene3D" id="3.40.640.10">
    <property type="entry name" value="Type I PLP-dependent aspartate aminotransferase-like (Major domain)"/>
    <property type="match status" value="1"/>
</dbReference>
<gene>
    <name evidence="7" type="ORF">AB6713_06500</name>
</gene>
<dbReference type="GO" id="GO:0047804">
    <property type="term" value="F:cysteine-S-conjugate beta-lyase activity"/>
    <property type="evidence" value="ECO:0007669"/>
    <property type="project" value="UniProtKB-EC"/>
</dbReference>